<evidence type="ECO:0000313" key="1">
    <source>
        <dbReference type="EMBL" id="AJG19445.1"/>
    </source>
</evidence>
<gene>
    <name evidence="1" type="ORF">RR42_m2053</name>
</gene>
<dbReference type="RefSeq" id="WP_043346252.1">
    <property type="nucleotide sequence ID" value="NZ_CP010536.1"/>
</dbReference>
<proteinExistence type="predicted"/>
<dbReference type="AlphaFoldDB" id="A0A0C4Y8Y3"/>
<organism evidence="1 2">
    <name type="scientific">Cupriavidus basilensis</name>
    <dbReference type="NCBI Taxonomy" id="68895"/>
    <lineage>
        <taxon>Bacteria</taxon>
        <taxon>Pseudomonadati</taxon>
        <taxon>Pseudomonadota</taxon>
        <taxon>Betaproteobacteria</taxon>
        <taxon>Burkholderiales</taxon>
        <taxon>Burkholderiaceae</taxon>
        <taxon>Cupriavidus</taxon>
    </lineage>
</organism>
<keyword evidence="2" id="KW-1185">Reference proteome</keyword>
<dbReference type="KEGG" id="cbw:RR42_m2053"/>
<dbReference type="STRING" id="68895.RR42_m2053"/>
<accession>A0A0C4Y8Y3</accession>
<evidence type="ECO:0000313" key="2">
    <source>
        <dbReference type="Proteomes" id="UP000031843"/>
    </source>
</evidence>
<dbReference type="EMBL" id="CP010536">
    <property type="protein sequence ID" value="AJG19445.1"/>
    <property type="molecule type" value="Genomic_DNA"/>
</dbReference>
<name>A0A0C4Y8Y3_9BURK</name>
<protein>
    <submittedName>
        <fullName evidence="1">Uncharacterized protein</fullName>
    </submittedName>
</protein>
<sequence length="71" mass="7921">MAKYCQEKFTEATTGTEVKVCWRQDKHVHDATLITTIELWLQAQRGGQWGVRPGSYESNLSSCAVNAVSFG</sequence>
<reference evidence="1 2" key="1">
    <citation type="journal article" date="2015" name="Genome Announc.">
        <title>Complete Genome Sequence of Cupriavidus basilensis 4G11, Isolated from the Oak Ridge Field Research Center Site.</title>
        <authorList>
            <person name="Ray J."/>
            <person name="Waters R.J."/>
            <person name="Skerker J.M."/>
            <person name="Kuehl J.V."/>
            <person name="Price M.N."/>
            <person name="Huang J."/>
            <person name="Chakraborty R."/>
            <person name="Arkin A.P."/>
            <person name="Deutschbauer A."/>
        </authorList>
    </citation>
    <scope>NUCLEOTIDE SEQUENCE [LARGE SCALE GENOMIC DNA]</scope>
    <source>
        <strain evidence="1">4G11</strain>
    </source>
</reference>
<dbReference type="Proteomes" id="UP000031843">
    <property type="component" value="Chromosome main"/>
</dbReference>
<dbReference type="OrthoDB" id="8966579at2"/>